<reference evidence="1 2" key="1">
    <citation type="submission" date="2019-02" db="EMBL/GenBank/DDBJ databases">
        <authorList>
            <consortium name="Pathogen Informatics"/>
        </authorList>
    </citation>
    <scope>NUCLEOTIDE SEQUENCE [LARGE SCALE GENOMIC DNA]</scope>
    <source>
        <strain evidence="1 2">3012STDY7103891</strain>
    </source>
</reference>
<sequence length="249" mass="28177">MSDDVIRLSDLVPEYARHYKASPQEASYALHELILDLYSEYHVKREEMVVPHHIFWVGRVGGSQLSTKSYKLFFNGLIDYFNNLFSPLPEVDDGLVRCYCVSDSGAKDIPAGIVYLSRAALGKWVLDAGIEPPDFILSTNAGEGAEKDKRWSEFKGQELGTISKIMNGLVDLIKEVDKAHREPPTDSFGRKRAEKIKIHASRLNNPPRKNFDMYSALISFAEDAEVDIPTDHQTLRKYMRAQSKPNRSA</sequence>
<proteinExistence type="predicted"/>
<name>A0A449IHW7_PSEFR</name>
<protein>
    <submittedName>
        <fullName evidence="1">Uncharacterized protein</fullName>
    </submittedName>
</protein>
<dbReference type="AlphaFoldDB" id="A0A449IHW7"/>
<accession>A0A449IHW7</accession>
<evidence type="ECO:0000313" key="1">
    <source>
        <dbReference type="EMBL" id="VFB19004.1"/>
    </source>
</evidence>
<organism evidence="1 2">
    <name type="scientific">Pseudomonas fragi</name>
    <dbReference type="NCBI Taxonomy" id="296"/>
    <lineage>
        <taxon>Bacteria</taxon>
        <taxon>Pseudomonadati</taxon>
        <taxon>Pseudomonadota</taxon>
        <taxon>Gammaproteobacteria</taxon>
        <taxon>Pseudomonadales</taxon>
        <taxon>Pseudomonadaceae</taxon>
        <taxon>Pseudomonas</taxon>
    </lineage>
</organism>
<dbReference type="RefSeq" id="WP_133144168.1">
    <property type="nucleotide sequence ID" value="NZ_CAACYJ010000026.1"/>
</dbReference>
<dbReference type="Proteomes" id="UP000330809">
    <property type="component" value="Unassembled WGS sequence"/>
</dbReference>
<evidence type="ECO:0000313" key="2">
    <source>
        <dbReference type="Proteomes" id="UP000330809"/>
    </source>
</evidence>
<gene>
    <name evidence="1" type="ORF">NCTC10754_01573</name>
</gene>
<dbReference type="EMBL" id="CAACYJ010000026">
    <property type="protein sequence ID" value="VFB19004.1"/>
    <property type="molecule type" value="Genomic_DNA"/>
</dbReference>